<dbReference type="CDD" id="cd00887">
    <property type="entry name" value="MoeA"/>
    <property type="match status" value="1"/>
</dbReference>
<dbReference type="InterPro" id="IPR036425">
    <property type="entry name" value="MoaB/Mog-like_dom_sf"/>
</dbReference>
<keyword evidence="6 8" id="KW-0808">Transferase</keyword>
<dbReference type="SUPFAM" id="SSF53218">
    <property type="entry name" value="Molybdenum cofactor biosynthesis proteins"/>
    <property type="match status" value="1"/>
</dbReference>
<evidence type="ECO:0000256" key="3">
    <source>
        <dbReference type="ARBA" id="ARBA00010763"/>
    </source>
</evidence>
<organism evidence="8">
    <name type="scientific">Schlesneria paludicola</name>
    <dbReference type="NCBI Taxonomy" id="360056"/>
    <lineage>
        <taxon>Bacteria</taxon>
        <taxon>Pseudomonadati</taxon>
        <taxon>Planctomycetota</taxon>
        <taxon>Planctomycetia</taxon>
        <taxon>Planctomycetales</taxon>
        <taxon>Planctomycetaceae</taxon>
        <taxon>Schlesneria</taxon>
    </lineage>
</organism>
<comment type="cofactor">
    <cofactor evidence="6">
        <name>Mg(2+)</name>
        <dbReference type="ChEBI" id="CHEBI:18420"/>
    </cofactor>
</comment>
<keyword evidence="6" id="KW-0500">Molybdenum</keyword>
<comment type="pathway">
    <text evidence="2 6">Cofactor biosynthesis; molybdopterin biosynthesis.</text>
</comment>
<dbReference type="GO" id="GO:0061599">
    <property type="term" value="F:molybdopterin molybdotransferase activity"/>
    <property type="evidence" value="ECO:0007669"/>
    <property type="project" value="UniProtKB-UniRule"/>
</dbReference>
<keyword evidence="6" id="KW-0479">Metal-binding</keyword>
<keyword evidence="6" id="KW-0460">Magnesium</keyword>
<keyword evidence="4 6" id="KW-0501">Molybdenum cofactor biosynthesis</keyword>
<dbReference type="SUPFAM" id="SSF63867">
    <property type="entry name" value="MoeA C-terminal domain-like"/>
    <property type="match status" value="1"/>
</dbReference>
<protein>
    <recommendedName>
        <fullName evidence="6">Molybdopterin molybdenumtransferase</fullName>
        <ecNumber evidence="6">2.10.1.1</ecNumber>
    </recommendedName>
</protein>
<dbReference type="AlphaFoldDB" id="A0A7C2PAZ8"/>
<dbReference type="SMART" id="SM00852">
    <property type="entry name" value="MoCF_biosynth"/>
    <property type="match status" value="1"/>
</dbReference>
<name>A0A7C2PAZ8_9PLAN</name>
<dbReference type="EC" id="2.10.1.1" evidence="6"/>
<dbReference type="NCBIfam" id="NF045515">
    <property type="entry name" value="Glp_gephyrin"/>
    <property type="match status" value="1"/>
</dbReference>
<comment type="catalytic activity">
    <reaction evidence="5">
        <text>adenylyl-molybdopterin + molybdate = Mo-molybdopterin + AMP + H(+)</text>
        <dbReference type="Rhea" id="RHEA:35047"/>
        <dbReference type="ChEBI" id="CHEBI:15378"/>
        <dbReference type="ChEBI" id="CHEBI:36264"/>
        <dbReference type="ChEBI" id="CHEBI:62727"/>
        <dbReference type="ChEBI" id="CHEBI:71302"/>
        <dbReference type="ChEBI" id="CHEBI:456215"/>
        <dbReference type="EC" id="2.10.1.1"/>
    </reaction>
</comment>
<dbReference type="Gene3D" id="2.40.340.10">
    <property type="entry name" value="MoeA, C-terminal, domain IV"/>
    <property type="match status" value="1"/>
</dbReference>
<evidence type="ECO:0000256" key="6">
    <source>
        <dbReference type="RuleBase" id="RU365090"/>
    </source>
</evidence>
<sequence length="404" mass="42493">MRGFAARATVEQAISWLNSVLPSFAELPTEMVGLFDAATRVLAQDVVSGVNVPGFARSMMDGYGVRADDTQGATAYNRLPLRIIGTCLPGTPFPGRVSAGEAVRIMTGAPLPDGADAVLPVEQTEPDGDQVSVLDPVTVGKHVGQIGEDIRQGDVVRSTGSVLRPQDLGVLSSIGVDRATVVRRPRVRILITGNELLPAGTKPEGYRIADANGPMLSALVTRDGGEPIVPGIVPDDPVQLREALLEPADVVLVSGGSSVGQEDHAPRLVAELGELAIHGIAMRPSSPTGLGRIGGKLVFLLPGNPVSCLCAYDFFAGRAIRALGGRLRDWPYPRIRVRLTRKLVSTVGRVDYARVQLRDEGVEPIAISGASILSSTTRADGFVIVPADSEGYPAGADVDVFLYG</sequence>
<evidence type="ECO:0000256" key="1">
    <source>
        <dbReference type="ARBA" id="ARBA00002901"/>
    </source>
</evidence>
<evidence type="ECO:0000259" key="7">
    <source>
        <dbReference type="SMART" id="SM00852"/>
    </source>
</evidence>
<dbReference type="InterPro" id="IPR036135">
    <property type="entry name" value="MoeA_linker/N_sf"/>
</dbReference>
<dbReference type="Pfam" id="PF03453">
    <property type="entry name" value="MoeA_N"/>
    <property type="match status" value="1"/>
</dbReference>
<evidence type="ECO:0000256" key="2">
    <source>
        <dbReference type="ARBA" id="ARBA00005046"/>
    </source>
</evidence>
<reference evidence="8" key="1">
    <citation type="journal article" date="2020" name="mSystems">
        <title>Genome- and Community-Level Interaction Insights into Carbon Utilization and Element Cycling Functions of Hydrothermarchaeota in Hydrothermal Sediment.</title>
        <authorList>
            <person name="Zhou Z."/>
            <person name="Liu Y."/>
            <person name="Xu W."/>
            <person name="Pan J."/>
            <person name="Luo Z.H."/>
            <person name="Li M."/>
        </authorList>
    </citation>
    <scope>NUCLEOTIDE SEQUENCE [LARGE SCALE GENOMIC DNA]</scope>
    <source>
        <strain evidence="8">SpSt-339</strain>
    </source>
</reference>
<dbReference type="InterPro" id="IPR001453">
    <property type="entry name" value="MoaB/Mog_dom"/>
</dbReference>
<dbReference type="Gene3D" id="3.40.980.10">
    <property type="entry name" value="MoaB/Mog-like domain"/>
    <property type="match status" value="1"/>
</dbReference>
<dbReference type="InterPro" id="IPR036688">
    <property type="entry name" value="MoeA_C_domain_IV_sf"/>
</dbReference>
<dbReference type="EMBL" id="DSOK01000299">
    <property type="protein sequence ID" value="HEN15916.1"/>
    <property type="molecule type" value="Genomic_DNA"/>
</dbReference>
<feature type="domain" description="MoaB/Mog" evidence="7">
    <location>
        <begin position="188"/>
        <end position="322"/>
    </location>
</feature>
<gene>
    <name evidence="8" type="ORF">ENQ76_10675</name>
</gene>
<comment type="function">
    <text evidence="1 6">Catalyzes the insertion of molybdate into adenylated molybdopterin with the concomitant release of AMP.</text>
</comment>
<evidence type="ECO:0000256" key="4">
    <source>
        <dbReference type="ARBA" id="ARBA00023150"/>
    </source>
</evidence>
<dbReference type="Pfam" id="PF00994">
    <property type="entry name" value="MoCF_biosynth"/>
    <property type="match status" value="1"/>
</dbReference>
<dbReference type="SUPFAM" id="SSF63882">
    <property type="entry name" value="MoeA N-terminal region -like"/>
    <property type="match status" value="1"/>
</dbReference>
<proteinExistence type="inferred from homology"/>
<dbReference type="Gene3D" id="2.170.190.11">
    <property type="entry name" value="Molybdopterin biosynthesis moea protein, domain 3"/>
    <property type="match status" value="1"/>
</dbReference>
<dbReference type="PANTHER" id="PTHR10192:SF19">
    <property type="entry name" value="MOLYBDOPTERIN BIOSYNTHESIS PROTEIN MJ0666-RELATED"/>
    <property type="match status" value="1"/>
</dbReference>
<comment type="similarity">
    <text evidence="3 6">Belongs to the MoeA family.</text>
</comment>
<dbReference type="InterPro" id="IPR038987">
    <property type="entry name" value="MoeA-like"/>
</dbReference>
<dbReference type="Pfam" id="PF03454">
    <property type="entry name" value="MoeA_C"/>
    <property type="match status" value="1"/>
</dbReference>
<dbReference type="NCBIfam" id="TIGR00177">
    <property type="entry name" value="molyb_syn"/>
    <property type="match status" value="1"/>
</dbReference>
<dbReference type="Gene3D" id="3.90.105.10">
    <property type="entry name" value="Molybdopterin biosynthesis moea protein, domain 2"/>
    <property type="match status" value="1"/>
</dbReference>
<accession>A0A7C2PAZ8</accession>
<dbReference type="InterPro" id="IPR005111">
    <property type="entry name" value="MoeA_C_domain_IV"/>
</dbReference>
<evidence type="ECO:0000313" key="8">
    <source>
        <dbReference type="EMBL" id="HEN15916.1"/>
    </source>
</evidence>
<dbReference type="GO" id="GO:0046872">
    <property type="term" value="F:metal ion binding"/>
    <property type="evidence" value="ECO:0007669"/>
    <property type="project" value="UniProtKB-UniRule"/>
</dbReference>
<dbReference type="InterPro" id="IPR005110">
    <property type="entry name" value="MoeA_linker/N"/>
</dbReference>
<comment type="caution">
    <text evidence="8">The sequence shown here is derived from an EMBL/GenBank/DDBJ whole genome shotgun (WGS) entry which is preliminary data.</text>
</comment>
<dbReference type="UniPathway" id="UPA00344"/>
<dbReference type="GO" id="GO:0005737">
    <property type="term" value="C:cytoplasm"/>
    <property type="evidence" value="ECO:0007669"/>
    <property type="project" value="TreeGrafter"/>
</dbReference>
<evidence type="ECO:0000256" key="5">
    <source>
        <dbReference type="ARBA" id="ARBA00047317"/>
    </source>
</evidence>
<dbReference type="GO" id="GO:0006777">
    <property type="term" value="P:Mo-molybdopterin cofactor biosynthetic process"/>
    <property type="evidence" value="ECO:0007669"/>
    <property type="project" value="UniProtKB-UniRule"/>
</dbReference>
<dbReference type="PANTHER" id="PTHR10192">
    <property type="entry name" value="MOLYBDOPTERIN BIOSYNTHESIS PROTEIN"/>
    <property type="match status" value="1"/>
</dbReference>